<evidence type="ECO:0000313" key="2">
    <source>
        <dbReference type="Proteomes" id="UP001181693"/>
    </source>
</evidence>
<sequence length="69" mass="7328">MSIIVKVTYSDISIVPVVMPVYLLPAISQTTLCTSVSGLLDHVLCLALSGTFAATFHSSCSQNRSGLRI</sequence>
<keyword evidence="2" id="KW-1185">Reference proteome</keyword>
<dbReference type="AlphaFoldDB" id="A0AAV3AVV9"/>
<evidence type="ECO:0000313" key="1">
    <source>
        <dbReference type="EMBL" id="DBA26910.1"/>
    </source>
</evidence>
<dbReference type="EMBL" id="DYDO01000004">
    <property type="protein sequence ID" value="DBA26909.1"/>
    <property type="molecule type" value="Genomic_DNA"/>
</dbReference>
<organism evidence="1 2">
    <name type="scientific">Pyxicephalus adspersus</name>
    <name type="common">African bullfrog</name>
    <dbReference type="NCBI Taxonomy" id="30357"/>
    <lineage>
        <taxon>Eukaryota</taxon>
        <taxon>Metazoa</taxon>
        <taxon>Chordata</taxon>
        <taxon>Craniata</taxon>
        <taxon>Vertebrata</taxon>
        <taxon>Euteleostomi</taxon>
        <taxon>Amphibia</taxon>
        <taxon>Batrachia</taxon>
        <taxon>Anura</taxon>
        <taxon>Neobatrachia</taxon>
        <taxon>Ranoidea</taxon>
        <taxon>Pyxicephalidae</taxon>
        <taxon>Pyxicephalinae</taxon>
        <taxon>Pyxicephalus</taxon>
    </lineage>
</organism>
<reference evidence="1" key="1">
    <citation type="thesis" date="2020" institute="ProQuest LLC" country="789 East Eisenhower Parkway, Ann Arbor, MI, USA">
        <title>Comparative Genomics and Chromosome Evolution.</title>
        <authorList>
            <person name="Mudd A.B."/>
        </authorList>
    </citation>
    <scope>NUCLEOTIDE SEQUENCE</scope>
    <source>
        <strain evidence="1">1538</strain>
        <tissue evidence="1">Blood</tissue>
    </source>
</reference>
<protein>
    <submittedName>
        <fullName evidence="1">Uncharacterized protein</fullName>
    </submittedName>
</protein>
<dbReference type="Proteomes" id="UP001181693">
    <property type="component" value="Unassembled WGS sequence"/>
</dbReference>
<proteinExistence type="predicted"/>
<dbReference type="EMBL" id="DYDO01000004">
    <property type="protein sequence ID" value="DBA26910.1"/>
    <property type="molecule type" value="Genomic_DNA"/>
</dbReference>
<name>A0AAV3AVV9_PYXAD</name>
<comment type="caution">
    <text evidence="1">The sequence shown here is derived from an EMBL/GenBank/DDBJ whole genome shotgun (WGS) entry which is preliminary data.</text>
</comment>
<accession>A0AAV3AVV9</accession>
<gene>
    <name evidence="1" type="ORF">GDO54_011107</name>
</gene>